<keyword evidence="4 12" id="KW-0547">Nucleotide-binding</keyword>
<dbReference type="Gene3D" id="3.40.50.300">
    <property type="entry name" value="P-loop containing nucleotide triphosphate hydrolases"/>
    <property type="match status" value="2"/>
</dbReference>
<evidence type="ECO:0000259" key="13">
    <source>
        <dbReference type="PROSITE" id="PS51192"/>
    </source>
</evidence>
<dbReference type="AlphaFoldDB" id="G8R5B9"/>
<dbReference type="SUPFAM" id="SSF52540">
    <property type="entry name" value="P-loop containing nucleoside triphosphate hydrolases"/>
    <property type="match status" value="2"/>
</dbReference>
<reference evidence="15 16" key="1">
    <citation type="journal article" date="2012" name="Stand. Genomic Sci.">
        <title>Genome sequence of the orange-pigmented seawater bacterium Owenweeksia hongkongensis type strain (UST20020801(T)).</title>
        <authorList>
            <person name="Riedel T."/>
            <person name="Held B."/>
            <person name="Nolan M."/>
            <person name="Lucas S."/>
            <person name="Lapidus A."/>
            <person name="Tice H."/>
            <person name="Del Rio T.G."/>
            <person name="Cheng J.F."/>
            <person name="Han C."/>
            <person name="Tapia R."/>
            <person name="Goodwin L.A."/>
            <person name="Pitluck S."/>
            <person name="Liolios K."/>
            <person name="Mavromatis K."/>
            <person name="Pagani I."/>
            <person name="Ivanova N."/>
            <person name="Mikhailova N."/>
            <person name="Pati A."/>
            <person name="Chen A."/>
            <person name="Palaniappan K."/>
            <person name="Rohde M."/>
            <person name="Tindall B.J."/>
            <person name="Detter J.C."/>
            <person name="Goker M."/>
            <person name="Woyke T."/>
            <person name="Bristow J."/>
            <person name="Eisen J.A."/>
            <person name="Markowitz V."/>
            <person name="Hugenholtz P."/>
            <person name="Klenk H.P."/>
            <person name="Kyrpides N.C."/>
        </authorList>
    </citation>
    <scope>NUCLEOTIDE SEQUENCE</scope>
    <source>
        <strain evidence="16">DSM 17368 / JCM 12287 / NRRL B-23963</strain>
    </source>
</reference>
<sequence>MPQYAEVILPLALPQNYTYRIPFDIAEDVAPGKRVIVQFGKRKLYTALVFSVHDNAPEGFQPKDIIEVEDKNPIVGPLQLKLWQWMADYYLCTMGEIMTAALPSGLKLESETVVLRNHLKKIEDSELNDNEFLIVEALTSQDALSIKEIGDITGFKNPLKLIHSLLGKRYIVLEEELKNGYRPVQKRLVRLADKYSGSGLSELFEELSRAPKQKDVLLSYFKLMGEASREDNDAPKPIVASKLLKAANSSDSSLKGLAEKGIFEIYYDQPEEDSKGGSTHDFYELNEHQQKAHSEIKQHFEDKDVCLLHGVTSSGKTEIYVRFIKEMLDQQKQVLYLVPEIALTTQLITRMRRYFGEHVLVFHSRFSDRERVETWLKLIENPETPYLVIGARSSLFLPFQNLGFVIVDEEHETSFKQFDPAPRYHARDTAILLASMSKAKVLLGSATPSIEAYTNALAGKFGLATMSKRHADLPMPEIQCVDLKRARNKKEMHGNFSHELVEEIKATLANKKQVILFQNRRGFSTMIQCQNCAHVNQCKNCDISLTYHKHIDMLRCHYCGYTRQVPSRCPACGSYEVKALGFGTEKLEDDLKLMIPEANIKRMDLDTTRKKNAYLNLITEFEDGEIDILIGTQMVTKGLDFENVALVGILNADSLLNFPDFRSHERAFQLMAQVAGRAGRKNQRGKVLIQTADPYHNIIRKVMDNAYDKMYEDERYERKNFKYPPYYRMVKLTLKHRDRQHLSNSAIALGKELRGVFGERILGPEFPLVARLRNFYQMEIILKFERSVSLNKAKESLLETINIFLSKNPDKKIQVIYDVDPM</sequence>
<evidence type="ECO:0000256" key="7">
    <source>
        <dbReference type="ARBA" id="ARBA00022833"/>
    </source>
</evidence>
<dbReference type="Pfam" id="PF17764">
    <property type="entry name" value="PriA_3primeBD"/>
    <property type="match status" value="1"/>
</dbReference>
<dbReference type="GO" id="GO:0006269">
    <property type="term" value="P:DNA replication, synthesis of primer"/>
    <property type="evidence" value="ECO:0007669"/>
    <property type="project" value="UniProtKB-KW"/>
</dbReference>
<feature type="binding site" evidence="12">
    <location>
        <position position="529"/>
    </location>
    <ligand>
        <name>Zn(2+)</name>
        <dbReference type="ChEBI" id="CHEBI:29105"/>
        <label>1</label>
    </ligand>
</feature>
<dbReference type="EMBL" id="CP003156">
    <property type="protein sequence ID" value="AEV32164.1"/>
    <property type="molecule type" value="Genomic_DNA"/>
</dbReference>
<feature type="binding site" evidence="12">
    <location>
        <position position="532"/>
    </location>
    <ligand>
        <name>Zn(2+)</name>
        <dbReference type="ChEBI" id="CHEBI:29105"/>
        <label>1</label>
    </ligand>
</feature>
<dbReference type="PROSITE" id="PS51194">
    <property type="entry name" value="HELICASE_CTER"/>
    <property type="match status" value="1"/>
</dbReference>
<keyword evidence="6 12" id="KW-0347">Helicase</keyword>
<dbReference type="InterPro" id="IPR011545">
    <property type="entry name" value="DEAD/DEAH_box_helicase_dom"/>
</dbReference>
<keyword evidence="10 12" id="KW-0413">Isomerase</keyword>
<evidence type="ECO:0000256" key="9">
    <source>
        <dbReference type="ARBA" id="ARBA00023125"/>
    </source>
</evidence>
<dbReference type="KEGG" id="oho:Oweho_1159"/>
<evidence type="ECO:0000313" key="15">
    <source>
        <dbReference type="EMBL" id="AEV32164.1"/>
    </source>
</evidence>
<evidence type="ECO:0000259" key="14">
    <source>
        <dbReference type="PROSITE" id="PS51194"/>
    </source>
</evidence>
<evidence type="ECO:0000256" key="11">
    <source>
        <dbReference type="ARBA" id="ARBA00048988"/>
    </source>
</evidence>
<feature type="binding site" evidence="12">
    <location>
        <position position="569"/>
    </location>
    <ligand>
        <name>Zn(2+)</name>
        <dbReference type="ChEBI" id="CHEBI:29105"/>
        <label>1</label>
    </ligand>
</feature>
<keyword evidence="8 12" id="KW-0067">ATP-binding</keyword>
<feature type="binding site" evidence="12">
    <location>
        <position position="541"/>
    </location>
    <ligand>
        <name>Zn(2+)</name>
        <dbReference type="ChEBI" id="CHEBI:29105"/>
        <label>2</label>
    </ligand>
</feature>
<dbReference type="CDD" id="cd18804">
    <property type="entry name" value="SF2_C_priA"/>
    <property type="match status" value="1"/>
</dbReference>
<keyword evidence="1 12" id="KW-0639">Primosome</keyword>
<dbReference type="NCBIfam" id="TIGR00595">
    <property type="entry name" value="priA"/>
    <property type="match status" value="1"/>
</dbReference>
<feature type="domain" description="Helicase ATP-binding" evidence="13">
    <location>
        <begin position="297"/>
        <end position="466"/>
    </location>
</feature>
<dbReference type="Pfam" id="PF18319">
    <property type="entry name" value="Zn_ribbon_PriA"/>
    <property type="match status" value="1"/>
</dbReference>
<dbReference type="Proteomes" id="UP000005631">
    <property type="component" value="Chromosome"/>
</dbReference>
<evidence type="ECO:0000256" key="6">
    <source>
        <dbReference type="ARBA" id="ARBA00022806"/>
    </source>
</evidence>
<dbReference type="PANTHER" id="PTHR30580:SF0">
    <property type="entry name" value="PRIMOSOMAL PROTEIN N"/>
    <property type="match status" value="1"/>
</dbReference>
<dbReference type="EC" id="5.6.2.4" evidence="12"/>
<dbReference type="GO" id="GO:1990077">
    <property type="term" value="C:primosome complex"/>
    <property type="evidence" value="ECO:0007669"/>
    <property type="project" value="UniProtKB-UniRule"/>
</dbReference>
<dbReference type="PANTHER" id="PTHR30580">
    <property type="entry name" value="PRIMOSOMAL PROTEIN N"/>
    <property type="match status" value="1"/>
</dbReference>
<dbReference type="HOGENOM" id="CLU_013353_1_1_10"/>
<accession>G8R5B9</accession>
<comment type="similarity">
    <text evidence="12">Belongs to the helicase family. PriA subfamily.</text>
</comment>
<dbReference type="GO" id="GO:0016887">
    <property type="term" value="F:ATP hydrolysis activity"/>
    <property type="evidence" value="ECO:0007669"/>
    <property type="project" value="RHEA"/>
</dbReference>
<dbReference type="Pfam" id="PF18074">
    <property type="entry name" value="PriA_C"/>
    <property type="match status" value="1"/>
</dbReference>
<comment type="function">
    <text evidence="12">Initiates the restart of stalled replication forks, which reloads the replicative helicase on sites other than the origin of replication. Recognizes and binds to abandoned replication forks and remodels them to uncover a helicase loading site. Promotes assembly of the primosome at these replication forks.</text>
</comment>
<dbReference type="OrthoDB" id="9759544at2"/>
<dbReference type="GO" id="GO:0006302">
    <property type="term" value="P:double-strand break repair"/>
    <property type="evidence" value="ECO:0007669"/>
    <property type="project" value="InterPro"/>
</dbReference>
<feature type="binding site" evidence="12">
    <location>
        <position position="572"/>
    </location>
    <ligand>
        <name>Zn(2+)</name>
        <dbReference type="ChEBI" id="CHEBI:29105"/>
        <label>1</label>
    </ligand>
</feature>
<dbReference type="Pfam" id="PF00270">
    <property type="entry name" value="DEAD"/>
    <property type="match status" value="1"/>
</dbReference>
<proteinExistence type="inferred from homology"/>
<dbReference type="CDD" id="cd17929">
    <property type="entry name" value="DEXHc_priA"/>
    <property type="match status" value="1"/>
</dbReference>
<dbReference type="Pfam" id="PF00271">
    <property type="entry name" value="Helicase_C"/>
    <property type="match status" value="1"/>
</dbReference>
<feature type="domain" description="Helicase C-terminal" evidence="14">
    <location>
        <begin position="564"/>
        <end position="718"/>
    </location>
</feature>
<dbReference type="SMART" id="SM00487">
    <property type="entry name" value="DEXDc"/>
    <property type="match status" value="1"/>
</dbReference>
<dbReference type="InterPro" id="IPR041236">
    <property type="entry name" value="PriA_C"/>
</dbReference>
<dbReference type="SMART" id="SM00490">
    <property type="entry name" value="HELICc"/>
    <property type="match status" value="1"/>
</dbReference>
<dbReference type="STRING" id="926562.Oweho_1159"/>
<evidence type="ECO:0000256" key="12">
    <source>
        <dbReference type="HAMAP-Rule" id="MF_00983"/>
    </source>
</evidence>
<dbReference type="InterPro" id="IPR041222">
    <property type="entry name" value="PriA_3primeBD"/>
</dbReference>
<evidence type="ECO:0000256" key="4">
    <source>
        <dbReference type="ARBA" id="ARBA00022741"/>
    </source>
</evidence>
<protein>
    <recommendedName>
        <fullName evidence="12">Replication restart protein PriA</fullName>
    </recommendedName>
    <alternativeName>
        <fullName evidence="12">ATP-dependent DNA helicase PriA</fullName>
        <ecNumber evidence="12">5.6.2.4</ecNumber>
    </alternativeName>
    <alternativeName>
        <fullName evidence="12">DNA 3'-5' helicase PriA</fullName>
    </alternativeName>
</protein>
<dbReference type="GO" id="GO:0008270">
    <property type="term" value="F:zinc ion binding"/>
    <property type="evidence" value="ECO:0007669"/>
    <property type="project" value="UniProtKB-UniRule"/>
</dbReference>
<feature type="binding site" evidence="12">
    <location>
        <position position="559"/>
    </location>
    <ligand>
        <name>Zn(2+)</name>
        <dbReference type="ChEBI" id="CHEBI:29105"/>
        <label>2</label>
    </ligand>
</feature>
<dbReference type="Gene3D" id="3.40.1440.60">
    <property type="entry name" value="PriA, 3(prime) DNA-binding domain"/>
    <property type="match status" value="1"/>
</dbReference>
<keyword evidence="5 12" id="KW-0378">Hydrolase</keyword>
<feature type="binding site" evidence="12">
    <location>
        <position position="556"/>
    </location>
    <ligand>
        <name>Zn(2+)</name>
        <dbReference type="ChEBI" id="CHEBI:29105"/>
        <label>2</label>
    </ligand>
</feature>
<evidence type="ECO:0000256" key="5">
    <source>
        <dbReference type="ARBA" id="ARBA00022801"/>
    </source>
</evidence>
<keyword evidence="3 12" id="KW-0479">Metal-binding</keyword>
<keyword evidence="9 12" id="KW-0238">DNA-binding</keyword>
<dbReference type="PROSITE" id="PS51192">
    <property type="entry name" value="HELICASE_ATP_BIND_1"/>
    <property type="match status" value="1"/>
</dbReference>
<dbReference type="FunFam" id="3.40.50.300:FF:000489">
    <property type="entry name" value="Primosome assembly protein PriA"/>
    <property type="match status" value="1"/>
</dbReference>
<dbReference type="PATRIC" id="fig|926562.3.peg.1171"/>
<name>G8R5B9_OWEHD</name>
<dbReference type="InterPro" id="IPR014001">
    <property type="entry name" value="Helicase_ATP-bd"/>
</dbReference>
<evidence type="ECO:0000256" key="2">
    <source>
        <dbReference type="ARBA" id="ARBA00022705"/>
    </source>
</evidence>
<evidence type="ECO:0000256" key="3">
    <source>
        <dbReference type="ARBA" id="ARBA00022723"/>
    </source>
</evidence>
<dbReference type="InterPro" id="IPR042115">
    <property type="entry name" value="PriA_3primeBD_sf"/>
</dbReference>
<dbReference type="RefSeq" id="WP_014201524.1">
    <property type="nucleotide sequence ID" value="NC_016599.1"/>
</dbReference>
<dbReference type="GO" id="GO:0003677">
    <property type="term" value="F:DNA binding"/>
    <property type="evidence" value="ECO:0007669"/>
    <property type="project" value="UniProtKB-UniRule"/>
</dbReference>
<comment type="subunit">
    <text evidence="12">Component of the replication restart primosome.</text>
</comment>
<dbReference type="GO" id="GO:0043138">
    <property type="term" value="F:3'-5' DNA helicase activity"/>
    <property type="evidence" value="ECO:0007669"/>
    <property type="project" value="UniProtKB-EC"/>
</dbReference>
<dbReference type="eggNOG" id="COG1198">
    <property type="taxonomic scope" value="Bacteria"/>
</dbReference>
<keyword evidence="7 12" id="KW-0862">Zinc</keyword>
<dbReference type="InterPro" id="IPR040498">
    <property type="entry name" value="PriA_CRR"/>
</dbReference>
<dbReference type="FunFam" id="3.40.1440.60:FF:000001">
    <property type="entry name" value="Primosomal protein N"/>
    <property type="match status" value="1"/>
</dbReference>
<comment type="cofactor">
    <cofactor evidence="12">
        <name>Zn(2+)</name>
        <dbReference type="ChEBI" id="CHEBI:29105"/>
    </cofactor>
    <text evidence="12">Binds 2 zinc ions per subunit.</text>
</comment>
<organism evidence="15 16">
    <name type="scientific">Owenweeksia hongkongensis (strain DSM 17368 / CIP 108786 / JCM 12287 / NRRL B-23963 / UST20020801)</name>
    <dbReference type="NCBI Taxonomy" id="926562"/>
    <lineage>
        <taxon>Bacteria</taxon>
        <taxon>Pseudomonadati</taxon>
        <taxon>Bacteroidota</taxon>
        <taxon>Flavobacteriia</taxon>
        <taxon>Flavobacteriales</taxon>
        <taxon>Owenweeksiaceae</taxon>
        <taxon>Owenweeksia</taxon>
    </lineage>
</organism>
<gene>
    <name evidence="12" type="primary">priA</name>
    <name evidence="15" type="ordered locus">Oweho_1159</name>
</gene>
<comment type="catalytic activity">
    <reaction evidence="11 12">
        <text>ATP + H2O = ADP + phosphate + H(+)</text>
        <dbReference type="Rhea" id="RHEA:13065"/>
        <dbReference type="ChEBI" id="CHEBI:15377"/>
        <dbReference type="ChEBI" id="CHEBI:15378"/>
        <dbReference type="ChEBI" id="CHEBI:30616"/>
        <dbReference type="ChEBI" id="CHEBI:43474"/>
        <dbReference type="ChEBI" id="CHEBI:456216"/>
        <dbReference type="EC" id="5.6.2.4"/>
    </reaction>
</comment>
<keyword evidence="16" id="KW-1185">Reference proteome</keyword>
<dbReference type="GO" id="GO:0005524">
    <property type="term" value="F:ATP binding"/>
    <property type="evidence" value="ECO:0007669"/>
    <property type="project" value="UniProtKB-UniRule"/>
</dbReference>
<keyword evidence="2 12" id="KW-0235">DNA replication</keyword>
<evidence type="ECO:0000313" key="16">
    <source>
        <dbReference type="Proteomes" id="UP000005631"/>
    </source>
</evidence>
<dbReference type="HAMAP" id="MF_00983">
    <property type="entry name" value="PriA"/>
    <property type="match status" value="1"/>
</dbReference>
<comment type="catalytic activity">
    <reaction evidence="12">
        <text>Couples ATP hydrolysis with the unwinding of duplex DNA by translocating in the 3'-5' direction.</text>
        <dbReference type="EC" id="5.6.2.4"/>
    </reaction>
</comment>
<evidence type="ECO:0000256" key="10">
    <source>
        <dbReference type="ARBA" id="ARBA00023235"/>
    </source>
</evidence>
<feature type="binding site" evidence="12">
    <location>
        <position position="538"/>
    </location>
    <ligand>
        <name>Zn(2+)</name>
        <dbReference type="ChEBI" id="CHEBI:29105"/>
        <label>2</label>
    </ligand>
</feature>
<dbReference type="GO" id="GO:0006270">
    <property type="term" value="P:DNA replication initiation"/>
    <property type="evidence" value="ECO:0007669"/>
    <property type="project" value="TreeGrafter"/>
</dbReference>
<dbReference type="GO" id="GO:0006310">
    <property type="term" value="P:DNA recombination"/>
    <property type="evidence" value="ECO:0007669"/>
    <property type="project" value="InterPro"/>
</dbReference>
<dbReference type="InterPro" id="IPR001650">
    <property type="entry name" value="Helicase_C-like"/>
</dbReference>
<dbReference type="InterPro" id="IPR027417">
    <property type="entry name" value="P-loop_NTPase"/>
</dbReference>
<dbReference type="InterPro" id="IPR005259">
    <property type="entry name" value="PriA"/>
</dbReference>
<evidence type="ECO:0000256" key="1">
    <source>
        <dbReference type="ARBA" id="ARBA00022515"/>
    </source>
</evidence>
<evidence type="ECO:0000256" key="8">
    <source>
        <dbReference type="ARBA" id="ARBA00022840"/>
    </source>
</evidence>